<dbReference type="AlphaFoldDB" id="A0A6C0ADR3"/>
<sequence length="151" mass="18429">MCLKNKNTNFYIFNNNHEWLDKNWDKIYNFFDNDKNFKDFIECNFLKTPNLLILDVLFKHNFSFLQTKLIECNFLSLKDINFEVFKWIIDNKIILKDDIKYKDLSRNILFQGNDISFEKFKYAFNSGFPLSVDYSFSCYLVYSFPFILRYL</sequence>
<organism evidence="1">
    <name type="scientific">viral metagenome</name>
    <dbReference type="NCBI Taxonomy" id="1070528"/>
    <lineage>
        <taxon>unclassified sequences</taxon>
        <taxon>metagenomes</taxon>
        <taxon>organismal metagenomes</taxon>
    </lineage>
</organism>
<reference evidence="1" key="1">
    <citation type="journal article" date="2020" name="Nature">
        <title>Giant virus diversity and host interactions through global metagenomics.</title>
        <authorList>
            <person name="Schulz F."/>
            <person name="Roux S."/>
            <person name="Paez-Espino D."/>
            <person name="Jungbluth S."/>
            <person name="Walsh D.A."/>
            <person name="Denef V.J."/>
            <person name="McMahon K.D."/>
            <person name="Konstantinidis K.T."/>
            <person name="Eloe-Fadrosh E.A."/>
            <person name="Kyrpides N.C."/>
            <person name="Woyke T."/>
        </authorList>
    </citation>
    <scope>NUCLEOTIDE SEQUENCE</scope>
    <source>
        <strain evidence="1">GVMAG-S-1021933-23</strain>
    </source>
</reference>
<name>A0A6C0ADR3_9ZZZZ</name>
<proteinExistence type="predicted"/>
<dbReference type="EMBL" id="MN740593">
    <property type="protein sequence ID" value="QHS77858.1"/>
    <property type="molecule type" value="Genomic_DNA"/>
</dbReference>
<accession>A0A6C0ADR3</accession>
<protein>
    <submittedName>
        <fullName evidence="1">Uncharacterized protein</fullName>
    </submittedName>
</protein>
<evidence type="ECO:0000313" key="1">
    <source>
        <dbReference type="EMBL" id="QHS77858.1"/>
    </source>
</evidence>